<dbReference type="InterPro" id="IPR003029">
    <property type="entry name" value="S1_domain"/>
</dbReference>
<feature type="compositionally biased region" description="Basic and acidic residues" evidence="1">
    <location>
        <begin position="60"/>
        <end position="69"/>
    </location>
</feature>
<dbReference type="Gene3D" id="1.10.10.650">
    <property type="entry name" value="RuvA domain 2-like"/>
    <property type="match status" value="1"/>
</dbReference>
<dbReference type="InterPro" id="IPR023319">
    <property type="entry name" value="Tex-like_HTH_dom_sf"/>
</dbReference>
<dbReference type="InterPro" id="IPR012340">
    <property type="entry name" value="NA-bd_OB-fold"/>
</dbReference>
<organism evidence="3 4">
    <name type="scientific">Aedes albopictus</name>
    <name type="common">Asian tiger mosquito</name>
    <name type="synonym">Stegomyia albopicta</name>
    <dbReference type="NCBI Taxonomy" id="7160"/>
    <lineage>
        <taxon>Eukaryota</taxon>
        <taxon>Metazoa</taxon>
        <taxon>Ecdysozoa</taxon>
        <taxon>Arthropoda</taxon>
        <taxon>Hexapoda</taxon>
        <taxon>Insecta</taxon>
        <taxon>Pterygota</taxon>
        <taxon>Neoptera</taxon>
        <taxon>Endopterygota</taxon>
        <taxon>Diptera</taxon>
        <taxon>Nematocera</taxon>
        <taxon>Culicoidea</taxon>
        <taxon>Culicidae</taxon>
        <taxon>Culicinae</taxon>
        <taxon>Aedini</taxon>
        <taxon>Aedes</taxon>
        <taxon>Stegomyia</taxon>
    </lineage>
</organism>
<dbReference type="InterPro" id="IPR055179">
    <property type="entry name" value="Tex-like_central_region"/>
</dbReference>
<dbReference type="SMART" id="SM00732">
    <property type="entry name" value="YqgFc"/>
    <property type="match status" value="1"/>
</dbReference>
<dbReference type="Pfam" id="PF17674">
    <property type="entry name" value="HHH_9"/>
    <property type="match status" value="1"/>
</dbReference>
<reference evidence="3" key="2">
    <citation type="submission" date="2025-05" db="UniProtKB">
        <authorList>
            <consortium name="EnsemblMetazoa"/>
        </authorList>
    </citation>
    <scope>IDENTIFICATION</scope>
    <source>
        <strain evidence="3">Foshan</strain>
    </source>
</reference>
<dbReference type="EnsemblMetazoa" id="AALFPA23_011607.R16472">
    <property type="protein sequence ID" value="AALFPA23_011607.P16472"/>
    <property type="gene ID" value="AALFPA23_011607"/>
</dbReference>
<dbReference type="InterPro" id="IPR006641">
    <property type="entry name" value="YqgF/RNaseH-like_dom"/>
</dbReference>
<dbReference type="PANTHER" id="PTHR10724:SF10">
    <property type="entry name" value="S1 RNA-BINDING DOMAIN-CONTAINING PROTEIN 1"/>
    <property type="match status" value="1"/>
</dbReference>
<dbReference type="SMART" id="SM00316">
    <property type="entry name" value="S1"/>
    <property type="match status" value="1"/>
</dbReference>
<accession>A0ABM1YRV4</accession>
<feature type="domain" description="S1 motif" evidence="2">
    <location>
        <begin position="911"/>
        <end position="973"/>
    </location>
</feature>
<dbReference type="SUPFAM" id="SSF53098">
    <property type="entry name" value="Ribonuclease H-like"/>
    <property type="match status" value="1"/>
</dbReference>
<sequence length="977" mass="109373">MSTRARRAATKAPIVIESDTESEQEDSDPDGIFSSPDQPKKAKRAAKRPRAAGSDDSDFDESKVAELKHPVKRKAAAKSTETPVKKPKAEPKPKAVRKPREPKAPKAPKVPKEPKAPKVPKAPKATTGVKRSRKKVDTASEQPIEENAVAEIKSEEKTEDAPMSFDTSLESLPEEPVKTESVPSQFVPEPVKPDPIKHEIPDEVDSRPKYKKRISMTVREQWDDFELLAEMQNIDRRTARTIIKLFEEENTIPFICRYRKELIGDMSPDDLRDVKLAYNQILSIKSKADTIIKNLEKEEKLTEDIKQDLLCAKSLDELDHMYAPFKPANKGSLADRAKALGLDSFAEGILIGSMPTIDLPELVQPEVEGLETVEKIEEGIKHLMAHNFSKNTAVLEEIRRLITKYDIVLSSSQITRKPAAKEKEESNNNRNSKGISGMKRIPKKVDEHKFEHYFSFTCCTKYLRPHQIMALNRGENQKVLSIKLQFKDNVKGDLYWFLKKEYLQEGTASRKRTELFEASFDEAFTKKLVPLMSRTVRSDLTKRAEKASVEVFANNLKQLLLTAPVKGEKILGIDPGFNNGCKLALISECGDLLDTATIYPHIGGDRSKVAPGILANMMRKHSCALIALGNGTACRETESMLSYMMEEGILDKRFVRYSIVPEQGASIYSCSEVAKKEFPKMDVNLISAVSIARRLQDPLCEYVKIEPKHLGVGMYQHDVNEKSLSETLDEVVMECVSFVGVDINTASVSLLSHVSGLTAKRAEHIVSHRTKNGLFRSREQLLKVKFIGDKTFTQCAGFIRIEPLTAGIRDYNLLDSTWVHPESYTLAESIITRAGLSNKDIGRMDFILGIRDFAYRTPNSALPGMFNQTIERIECVLSALQRELLRDYRADINKPPMFKKGLTSMADLAEGTVLTGAVNNVTDFGAFVDIGVENNGLIHRSKMNGMRVNIGDQVEVTVLSVDVSKGRLGLKLEKILK</sequence>
<dbReference type="PANTHER" id="PTHR10724">
    <property type="entry name" value="30S RIBOSOMAL PROTEIN S1"/>
    <property type="match status" value="1"/>
</dbReference>
<dbReference type="InterPro" id="IPR012337">
    <property type="entry name" value="RNaseH-like_sf"/>
</dbReference>
<dbReference type="CDD" id="cd05685">
    <property type="entry name" value="S1_Tex"/>
    <property type="match status" value="1"/>
</dbReference>
<feature type="compositionally biased region" description="Basic and acidic residues" evidence="1">
    <location>
        <begin position="191"/>
        <end position="202"/>
    </location>
</feature>
<dbReference type="InterPro" id="IPR010994">
    <property type="entry name" value="RuvA_2-like"/>
</dbReference>
<feature type="compositionally biased region" description="Basic and acidic residues" evidence="1">
    <location>
        <begin position="83"/>
        <end position="116"/>
    </location>
</feature>
<evidence type="ECO:0000313" key="4">
    <source>
        <dbReference type="Proteomes" id="UP000069940"/>
    </source>
</evidence>
<evidence type="ECO:0000256" key="1">
    <source>
        <dbReference type="SAM" id="MobiDB-lite"/>
    </source>
</evidence>
<evidence type="ECO:0000259" key="2">
    <source>
        <dbReference type="PROSITE" id="PS50126"/>
    </source>
</evidence>
<dbReference type="Pfam" id="PF16921">
    <property type="entry name" value="Tex_YqgF"/>
    <property type="match status" value="1"/>
</dbReference>
<feature type="region of interest" description="Disordered" evidence="1">
    <location>
        <begin position="416"/>
        <end position="437"/>
    </location>
</feature>
<dbReference type="Gene3D" id="2.40.50.140">
    <property type="entry name" value="Nucleic acid-binding proteins"/>
    <property type="match status" value="1"/>
</dbReference>
<feature type="compositionally biased region" description="Acidic residues" evidence="1">
    <location>
        <begin position="18"/>
        <end position="29"/>
    </location>
</feature>
<dbReference type="Gene3D" id="1.10.3500.10">
    <property type="entry name" value="Tex N-terminal region-like"/>
    <property type="match status" value="1"/>
</dbReference>
<dbReference type="Pfam" id="PF09371">
    <property type="entry name" value="Tex_N"/>
    <property type="match status" value="1"/>
</dbReference>
<name>A0ABM1YRV4_AEDAL</name>
<dbReference type="Gene3D" id="3.30.420.140">
    <property type="entry name" value="YqgF/RNase H-like domain"/>
    <property type="match status" value="1"/>
</dbReference>
<dbReference type="SUPFAM" id="SSF50249">
    <property type="entry name" value="Nucleic acid-binding proteins"/>
    <property type="match status" value="1"/>
</dbReference>
<keyword evidence="4" id="KW-1185">Reference proteome</keyword>
<dbReference type="InterPro" id="IPR044146">
    <property type="entry name" value="S1_Tex"/>
</dbReference>
<dbReference type="InterPro" id="IPR018974">
    <property type="entry name" value="Tex-like_N"/>
</dbReference>
<dbReference type="Pfam" id="PF22706">
    <property type="entry name" value="Tex_central_region"/>
    <property type="match status" value="1"/>
</dbReference>
<proteinExistence type="predicted"/>
<dbReference type="GeneID" id="109402240"/>
<reference evidence="4" key="1">
    <citation type="journal article" date="2015" name="Proc. Natl. Acad. Sci. U.S.A.">
        <title>Genome sequence of the Asian Tiger mosquito, Aedes albopictus, reveals insights into its biology, genetics, and evolution.</title>
        <authorList>
            <person name="Chen X.G."/>
            <person name="Jiang X."/>
            <person name="Gu J."/>
            <person name="Xu M."/>
            <person name="Wu Y."/>
            <person name="Deng Y."/>
            <person name="Zhang C."/>
            <person name="Bonizzoni M."/>
            <person name="Dermauw W."/>
            <person name="Vontas J."/>
            <person name="Armbruster P."/>
            <person name="Huang X."/>
            <person name="Yang Y."/>
            <person name="Zhang H."/>
            <person name="He W."/>
            <person name="Peng H."/>
            <person name="Liu Y."/>
            <person name="Wu K."/>
            <person name="Chen J."/>
            <person name="Lirakis M."/>
            <person name="Topalis P."/>
            <person name="Van Leeuwen T."/>
            <person name="Hall A.B."/>
            <person name="Jiang X."/>
            <person name="Thorpe C."/>
            <person name="Mueller R.L."/>
            <person name="Sun C."/>
            <person name="Waterhouse R.M."/>
            <person name="Yan G."/>
            <person name="Tu Z.J."/>
            <person name="Fang X."/>
            <person name="James A.A."/>
        </authorList>
    </citation>
    <scope>NUCLEOTIDE SEQUENCE [LARGE SCALE GENOMIC DNA]</scope>
    <source>
        <strain evidence="4">Foshan</strain>
    </source>
</reference>
<dbReference type="InterPro" id="IPR050437">
    <property type="entry name" value="Ribos_protein_bS1-like"/>
</dbReference>
<dbReference type="SUPFAM" id="SSF47781">
    <property type="entry name" value="RuvA domain 2-like"/>
    <property type="match status" value="2"/>
</dbReference>
<dbReference type="Proteomes" id="UP000069940">
    <property type="component" value="Unassembled WGS sequence"/>
</dbReference>
<dbReference type="Pfam" id="PF00575">
    <property type="entry name" value="S1"/>
    <property type="match status" value="1"/>
</dbReference>
<dbReference type="SUPFAM" id="SSF158832">
    <property type="entry name" value="Tex N-terminal region-like"/>
    <property type="match status" value="1"/>
</dbReference>
<dbReference type="RefSeq" id="XP_062701256.1">
    <property type="nucleotide sequence ID" value="XM_062845272.1"/>
</dbReference>
<dbReference type="InterPro" id="IPR041692">
    <property type="entry name" value="HHH_9"/>
</dbReference>
<protein>
    <recommendedName>
        <fullName evidence="2">S1 motif domain-containing protein</fullName>
    </recommendedName>
</protein>
<dbReference type="Gene3D" id="1.10.150.310">
    <property type="entry name" value="Tex RuvX-like domain-like"/>
    <property type="match status" value="1"/>
</dbReference>
<feature type="compositionally biased region" description="Basic residues" evidence="1">
    <location>
        <begin position="41"/>
        <end position="50"/>
    </location>
</feature>
<dbReference type="InterPro" id="IPR037027">
    <property type="entry name" value="YqgF/RNaseH-like_dom_sf"/>
</dbReference>
<dbReference type="InterPro" id="IPR032639">
    <property type="entry name" value="Tex_YqgF"/>
</dbReference>
<dbReference type="InterPro" id="IPR023323">
    <property type="entry name" value="Tex-like_dom_sf"/>
</dbReference>
<evidence type="ECO:0000313" key="3">
    <source>
        <dbReference type="EnsemblMetazoa" id="AALFPA23_011607.P16472"/>
    </source>
</evidence>
<feature type="region of interest" description="Disordered" evidence="1">
    <location>
        <begin position="1"/>
        <end position="202"/>
    </location>
</feature>
<dbReference type="PROSITE" id="PS50126">
    <property type="entry name" value="S1"/>
    <property type="match status" value="1"/>
</dbReference>
<dbReference type="Pfam" id="PF12836">
    <property type="entry name" value="HHH_3"/>
    <property type="match status" value="1"/>
</dbReference>